<evidence type="ECO:0000259" key="3">
    <source>
        <dbReference type="Pfam" id="PF02371"/>
    </source>
</evidence>
<accession>A0A1L5PIK4</accession>
<keyword evidence="1" id="KW-0175">Coiled coil</keyword>
<gene>
    <name evidence="4" type="ORF">BL240_00075</name>
    <name evidence="5" type="ORF">BL240_11590</name>
    <name evidence="6" type="ORF">BL240_28465</name>
</gene>
<dbReference type="InterPro" id="IPR047650">
    <property type="entry name" value="Transpos_IS110"/>
</dbReference>
<evidence type="ECO:0000259" key="2">
    <source>
        <dbReference type="Pfam" id="PF01548"/>
    </source>
</evidence>
<evidence type="ECO:0000256" key="1">
    <source>
        <dbReference type="SAM" id="Coils"/>
    </source>
</evidence>
<dbReference type="EMBL" id="CP018743">
    <property type="protein sequence ID" value="APO85171.1"/>
    <property type="molecule type" value="Genomic_DNA"/>
</dbReference>
<dbReference type="AlphaFoldDB" id="A0A1L5PIK4"/>
<dbReference type="PANTHER" id="PTHR33055:SF13">
    <property type="entry name" value="TRANSPOSASE"/>
    <property type="match status" value="1"/>
</dbReference>
<feature type="coiled-coil region" evidence="1">
    <location>
        <begin position="123"/>
        <end position="150"/>
    </location>
</feature>
<organism evidence="4 7">
    <name type="scientific">Pseudomonas putida</name>
    <name type="common">Arthrobacter siderocapsulatus</name>
    <dbReference type="NCBI Taxonomy" id="303"/>
    <lineage>
        <taxon>Bacteria</taxon>
        <taxon>Pseudomonadati</taxon>
        <taxon>Pseudomonadota</taxon>
        <taxon>Gammaproteobacteria</taxon>
        <taxon>Pseudomonadales</taxon>
        <taxon>Pseudomonadaceae</taxon>
        <taxon>Pseudomonas</taxon>
    </lineage>
</organism>
<dbReference type="RefSeq" id="WP_075043652.1">
    <property type="nucleotide sequence ID" value="NZ_CP018743.1"/>
</dbReference>
<dbReference type="EMBL" id="CP018743">
    <property type="protein sequence ID" value="APO82053.1"/>
    <property type="molecule type" value="Genomic_DNA"/>
</dbReference>
<dbReference type="Pfam" id="PF02371">
    <property type="entry name" value="Transposase_20"/>
    <property type="match status" value="1"/>
</dbReference>
<dbReference type="EMBL" id="CP018743">
    <property type="protein sequence ID" value="APO79983.1"/>
    <property type="molecule type" value="Genomic_DNA"/>
</dbReference>
<evidence type="ECO:0000313" key="5">
    <source>
        <dbReference type="EMBL" id="APO82053.1"/>
    </source>
</evidence>
<proteinExistence type="predicted"/>
<dbReference type="Proteomes" id="UP000185146">
    <property type="component" value="Chromosome"/>
</dbReference>
<name>A0A1L5PIK4_PSEPU</name>
<dbReference type="PANTHER" id="PTHR33055">
    <property type="entry name" value="TRANSPOSASE FOR INSERTION SEQUENCE ELEMENT IS1111A"/>
    <property type="match status" value="1"/>
</dbReference>
<dbReference type="GO" id="GO:0006313">
    <property type="term" value="P:DNA transposition"/>
    <property type="evidence" value="ECO:0007669"/>
    <property type="project" value="InterPro"/>
</dbReference>
<dbReference type="InterPro" id="IPR002525">
    <property type="entry name" value="Transp_IS110-like_N"/>
</dbReference>
<evidence type="ECO:0000313" key="4">
    <source>
        <dbReference type="EMBL" id="APO79983.1"/>
    </source>
</evidence>
<protein>
    <submittedName>
        <fullName evidence="4">IS110 family transposase</fullName>
    </submittedName>
</protein>
<reference evidence="4 7" key="1">
    <citation type="submission" date="2016-12" db="EMBL/GenBank/DDBJ databases">
        <title>Draft Genome Sequence of Mercury Resistant Pseudomonas DRA525.</title>
        <authorList>
            <person name="Drace K.M."/>
        </authorList>
    </citation>
    <scope>NUCLEOTIDE SEQUENCE [LARGE SCALE GENOMIC DNA]</scope>
    <source>
        <strain evidence="4 7">DRA525</strain>
    </source>
</reference>
<evidence type="ECO:0000313" key="7">
    <source>
        <dbReference type="Proteomes" id="UP000185146"/>
    </source>
</evidence>
<dbReference type="GO" id="GO:0003677">
    <property type="term" value="F:DNA binding"/>
    <property type="evidence" value="ECO:0007669"/>
    <property type="project" value="InterPro"/>
</dbReference>
<dbReference type="GO" id="GO:0004803">
    <property type="term" value="F:transposase activity"/>
    <property type="evidence" value="ECO:0007669"/>
    <property type="project" value="InterPro"/>
</dbReference>
<evidence type="ECO:0000313" key="6">
    <source>
        <dbReference type="EMBL" id="APO85171.1"/>
    </source>
</evidence>
<feature type="domain" description="Transposase IS116/IS110/IS902 C-terminal" evidence="3">
    <location>
        <begin position="189"/>
        <end position="270"/>
    </location>
</feature>
<sequence length="315" mass="35276">MASFLGIDVSSRSLDALVRPQGIKIHVSNDRAGFEELQRSLGGRSIKRVLLEATGGYERDVMHFLQDGGYKVIRVNPRRARAFAESIGVKAKTDAIDAEVLAHYAEVIPDQSTLRISPERALLRELLQQRDRLVQQRDDDLRRLKQAQSRVVSDFLKANLQHFKSQIKLVEQAISQQAEALKDERVTQLVQVKGIGLVTAGKLVTLLPELGRVESREIASLVGVAPFNHDSGKFVGKRSISGGRFEARRSLYMSCLVAMKYNPALKARYEALRERGKVAKVAIVACMRVFLVRLNAMLRTGEPWLDLVLPQPKRT</sequence>
<dbReference type="Pfam" id="PF01548">
    <property type="entry name" value="DEDD_Tnp_IS110"/>
    <property type="match status" value="1"/>
</dbReference>
<dbReference type="NCBIfam" id="NF033542">
    <property type="entry name" value="transpos_IS110"/>
    <property type="match status" value="1"/>
</dbReference>
<dbReference type="InterPro" id="IPR003346">
    <property type="entry name" value="Transposase_20"/>
</dbReference>
<feature type="domain" description="Transposase IS110-like N-terminal" evidence="2">
    <location>
        <begin position="5"/>
        <end position="146"/>
    </location>
</feature>